<dbReference type="SUPFAM" id="SSF161266">
    <property type="entry name" value="Gam-like"/>
    <property type="match status" value="1"/>
</dbReference>
<reference evidence="1 2" key="1">
    <citation type="submission" date="2016-09" db="EMBL/GenBank/DDBJ databases">
        <authorList>
            <person name="Inglin R.C."/>
        </authorList>
    </citation>
    <scope>NUCLEOTIDE SEQUENCE [LARGE SCALE GENOMIC DNA]</scope>
    <source>
        <strain evidence="1 2">RI-517</strain>
    </source>
</reference>
<dbReference type="InterPro" id="IPR009951">
    <property type="entry name" value="Host-nuc_inhib_Gam"/>
</dbReference>
<gene>
    <name evidence="1" type="ORF">CUR37_07235</name>
</gene>
<dbReference type="Pfam" id="PF07352">
    <property type="entry name" value="Phage_Mu_Gam"/>
    <property type="match status" value="1"/>
</dbReference>
<evidence type="ECO:0000313" key="2">
    <source>
        <dbReference type="Proteomes" id="UP000234349"/>
    </source>
</evidence>
<sequence>MRIFIMDRNTELLRAAEWNAPEPPEEKEPIEPETVDEIEDNRFTVTTASEADWALMKLGEIERLEAQNEELANNNIKPYQDWLDKQNAKTADSKNYFNQLLTDYIFEEKAKNPKFKLVTPNGKLSTRKLQPKWEYNDDDLIKSLKSNDETDFIKLKESVDKASLKKVAKVKDGKVYSPNGVALEGVTVSPASETAVIKTAEVE</sequence>
<accession>A0AAX0VAM0</accession>
<evidence type="ECO:0008006" key="3">
    <source>
        <dbReference type="Google" id="ProtNLM"/>
    </source>
</evidence>
<dbReference type="EMBL" id="MKGH01000036">
    <property type="protein sequence ID" value="PKX77251.1"/>
    <property type="molecule type" value="Genomic_DNA"/>
</dbReference>
<evidence type="ECO:0000313" key="1">
    <source>
        <dbReference type="EMBL" id="PKX77251.1"/>
    </source>
</evidence>
<comment type="caution">
    <text evidence="1">The sequence shown here is derived from an EMBL/GenBank/DDBJ whole genome shotgun (WGS) entry which is preliminary data.</text>
</comment>
<protein>
    <recommendedName>
        <fullName evidence="3">Bacteriophage Mu Gam like protein</fullName>
    </recommendedName>
</protein>
<name>A0AAX0VAM0_LATSK</name>
<proteinExistence type="predicted"/>
<dbReference type="Proteomes" id="UP000234349">
    <property type="component" value="Unassembled WGS sequence"/>
</dbReference>
<organism evidence="1 2">
    <name type="scientific">Latilactobacillus sakei</name>
    <name type="common">Lactobacillus sakei</name>
    <dbReference type="NCBI Taxonomy" id="1599"/>
    <lineage>
        <taxon>Bacteria</taxon>
        <taxon>Bacillati</taxon>
        <taxon>Bacillota</taxon>
        <taxon>Bacilli</taxon>
        <taxon>Lactobacillales</taxon>
        <taxon>Lactobacillaceae</taxon>
        <taxon>Latilactobacillus</taxon>
    </lineage>
</organism>
<dbReference type="GO" id="GO:0003690">
    <property type="term" value="F:double-stranded DNA binding"/>
    <property type="evidence" value="ECO:0007669"/>
    <property type="project" value="InterPro"/>
</dbReference>
<dbReference type="AlphaFoldDB" id="A0AAX0VAM0"/>
<dbReference type="GO" id="GO:0042262">
    <property type="term" value="P:DNA protection"/>
    <property type="evidence" value="ECO:0007669"/>
    <property type="project" value="InterPro"/>
</dbReference>